<dbReference type="EMBL" id="KB706225">
    <property type="protein sequence ID" value="EMR68546.1"/>
    <property type="molecule type" value="Genomic_DNA"/>
</dbReference>
<evidence type="ECO:0000313" key="3">
    <source>
        <dbReference type="Proteomes" id="UP000012174"/>
    </source>
</evidence>
<dbReference type="KEGG" id="ela:UCREL1_4456"/>
<keyword evidence="3" id="KW-1185">Reference proteome</keyword>
<dbReference type="Proteomes" id="UP000012174">
    <property type="component" value="Unassembled WGS sequence"/>
</dbReference>
<organism evidence="2 3">
    <name type="scientific">Eutypa lata (strain UCR-EL1)</name>
    <name type="common">Grapevine dieback disease fungus</name>
    <name type="synonym">Eutypa armeniacae</name>
    <dbReference type="NCBI Taxonomy" id="1287681"/>
    <lineage>
        <taxon>Eukaryota</taxon>
        <taxon>Fungi</taxon>
        <taxon>Dikarya</taxon>
        <taxon>Ascomycota</taxon>
        <taxon>Pezizomycotina</taxon>
        <taxon>Sordariomycetes</taxon>
        <taxon>Xylariomycetidae</taxon>
        <taxon>Xylariales</taxon>
        <taxon>Diatrypaceae</taxon>
        <taxon>Eutypa</taxon>
    </lineage>
</organism>
<evidence type="ECO:0000256" key="1">
    <source>
        <dbReference type="SAM" id="MobiDB-lite"/>
    </source>
</evidence>
<dbReference type="STRING" id="1287681.M7TF37"/>
<feature type="region of interest" description="Disordered" evidence="1">
    <location>
        <begin position="40"/>
        <end position="84"/>
    </location>
</feature>
<sequence>MLKSDSKSGTTGTPASELAWVTVTHPDQVKNRTFQKKIHNHVMKDIGMSRRRKPKRAQDTSDVPPSGLDINKLSDAHPSPMTDRSLLTRGVSARYQRLHGYSLRDNSAMALALADLAIYAEPLNRKPLLRENANALEHYTASLGLVRERTELVGSLVLDSPPRFPILVTPGRRVLSSELSLTMARTLIILQHRSPHLSDICPVLKSLADLAQLYSGRGPNHWAEDSSLSEVLSIVVSTALNTKRLGIPDDPSDASSAGLAMREILRLASLLLLSAPVDLFASNGDIAYNLRGRLPLLLRSHTLDWTGLEELELWVLVVDALTEVGEERTWAISQGNGHGMRP</sequence>
<evidence type="ECO:0000313" key="2">
    <source>
        <dbReference type="EMBL" id="EMR68546.1"/>
    </source>
</evidence>
<reference evidence="3" key="1">
    <citation type="journal article" date="2013" name="Genome Announc.">
        <title>Draft genome sequence of the grapevine dieback fungus Eutypa lata UCR-EL1.</title>
        <authorList>
            <person name="Blanco-Ulate B."/>
            <person name="Rolshausen P.E."/>
            <person name="Cantu D."/>
        </authorList>
    </citation>
    <scope>NUCLEOTIDE SEQUENCE [LARGE SCALE GENOMIC DNA]</scope>
    <source>
        <strain evidence="3">UCR-EL1</strain>
    </source>
</reference>
<proteinExistence type="predicted"/>
<dbReference type="OMA" id="KINSHVM"/>
<accession>M7TF37</accession>
<dbReference type="eggNOG" id="ENOG502S89D">
    <property type="taxonomic scope" value="Eukaryota"/>
</dbReference>
<evidence type="ECO:0008006" key="4">
    <source>
        <dbReference type="Google" id="ProtNLM"/>
    </source>
</evidence>
<name>M7TF37_EUTLA</name>
<dbReference type="OrthoDB" id="3469225at2759"/>
<dbReference type="AlphaFoldDB" id="M7TF37"/>
<protein>
    <recommendedName>
        <fullName evidence="4">Tachykinin family protein</fullName>
    </recommendedName>
</protein>
<gene>
    <name evidence="2" type="ORF">UCREL1_4456</name>
</gene>
<dbReference type="HOGENOM" id="CLU_811420_0_0_1"/>